<dbReference type="RefSeq" id="WP_054558838.1">
    <property type="nucleotide sequence ID" value="NZ_LDJX01000003.1"/>
</dbReference>
<feature type="transmembrane region" description="Helical" evidence="1">
    <location>
        <begin position="232"/>
        <end position="251"/>
    </location>
</feature>
<feature type="transmembrane region" description="Helical" evidence="1">
    <location>
        <begin position="95"/>
        <end position="116"/>
    </location>
</feature>
<dbReference type="STRING" id="1300341.I595_1673"/>
<sequence>MGRKKNFEKLKKKTFQRVGIPVGEWTVLATIESFGIREVDAKPDYGYDSLVELAHAIEESIAGNTKDWQKASKNGSKLYPVNAYMQVPVNWFFQYYISGLVQLFPILIQIIAIIYFNYSLWTYLDFNLYQSTAVVLGVILGFVISGGFVQVIGRQSFFYWQHKKYDKAKDVIYTFLRLGAKGMVLALLVLIAVNFFFNLYTQRFMLVLVVYAFLVGFLLITLAPFHPLNKRSIITLSISVATILALVLFKFTDLHVYFTHWLGIGVAILINLLCLKAYLPKQKISETVVQRPRKLMVAYKTYRYFFYGILIFVFFFIDRLLAWSVNTDLNSAFIFQYEKNYEIGMDLAILMFFSLAGVLEYAISTYSRLLDQWQKSFTVLEANRFNQKFKQLYNRHLLVFLVTSVVAGLLIYLIITQPWGYLANFGVEVPLLSIHVCLVGAIGYVFLTLGMMNVLYMFTLNRSKEGLNALIVATLANFIIGFLSSRFISYEYSVVGLLFGAMVFMVMTTHSVKKFFKKMDYEYYAAY</sequence>
<dbReference type="OrthoDB" id="442385at2"/>
<feature type="transmembrane region" description="Helical" evidence="1">
    <location>
        <begin position="432"/>
        <end position="455"/>
    </location>
</feature>
<dbReference type="Proteomes" id="UP000050280">
    <property type="component" value="Unassembled WGS sequence"/>
</dbReference>
<evidence type="ECO:0000313" key="3">
    <source>
        <dbReference type="Proteomes" id="UP000050280"/>
    </source>
</evidence>
<keyword evidence="3" id="KW-1185">Reference proteome</keyword>
<proteinExistence type="predicted"/>
<evidence type="ECO:0000313" key="2">
    <source>
        <dbReference type="EMBL" id="KPM32025.1"/>
    </source>
</evidence>
<accession>A0A0P7AVT1</accession>
<feature type="transmembrane region" description="Helical" evidence="1">
    <location>
        <begin position="257"/>
        <end position="275"/>
    </location>
</feature>
<feature type="transmembrane region" description="Helical" evidence="1">
    <location>
        <begin position="343"/>
        <end position="363"/>
    </location>
</feature>
<feature type="transmembrane region" description="Helical" evidence="1">
    <location>
        <begin position="203"/>
        <end position="225"/>
    </location>
</feature>
<dbReference type="PATRIC" id="fig|1300341.3.peg.1859"/>
<organism evidence="2 3">
    <name type="scientific">Croceitalea dokdonensis DOKDO 023</name>
    <dbReference type="NCBI Taxonomy" id="1300341"/>
    <lineage>
        <taxon>Bacteria</taxon>
        <taxon>Pseudomonadati</taxon>
        <taxon>Bacteroidota</taxon>
        <taxon>Flavobacteriia</taxon>
        <taxon>Flavobacteriales</taxon>
        <taxon>Flavobacteriaceae</taxon>
        <taxon>Croceitalea</taxon>
    </lineage>
</organism>
<dbReference type="EMBL" id="LDJX01000003">
    <property type="protein sequence ID" value="KPM32025.1"/>
    <property type="molecule type" value="Genomic_DNA"/>
</dbReference>
<feature type="transmembrane region" description="Helical" evidence="1">
    <location>
        <begin position="128"/>
        <end position="153"/>
    </location>
</feature>
<gene>
    <name evidence="2" type="ORF">I595_1673</name>
</gene>
<evidence type="ECO:0000256" key="1">
    <source>
        <dbReference type="SAM" id="Phobius"/>
    </source>
</evidence>
<keyword evidence="1" id="KW-1133">Transmembrane helix</keyword>
<protein>
    <recommendedName>
        <fullName evidence="4">Polysaccharide biosynthesis protein</fullName>
    </recommendedName>
</protein>
<feature type="transmembrane region" description="Helical" evidence="1">
    <location>
        <begin position="397"/>
        <end position="420"/>
    </location>
</feature>
<reference evidence="2 3" key="1">
    <citation type="submission" date="2015-09" db="EMBL/GenBank/DDBJ databases">
        <title>Genome sequence of the marine flavobacterium Croceitalea dokdonensis DOKDO 023 that contains proton- and sodium-pumping rhodopsins.</title>
        <authorList>
            <person name="Kwon S.-K."/>
            <person name="Lee H.K."/>
            <person name="Kwak M.-J."/>
            <person name="Kim J.F."/>
        </authorList>
    </citation>
    <scope>NUCLEOTIDE SEQUENCE [LARGE SCALE GENOMIC DNA]</scope>
    <source>
        <strain evidence="2 3">DOKDO 023</strain>
    </source>
</reference>
<feature type="transmembrane region" description="Helical" evidence="1">
    <location>
        <begin position="174"/>
        <end position="197"/>
    </location>
</feature>
<evidence type="ECO:0008006" key="4">
    <source>
        <dbReference type="Google" id="ProtNLM"/>
    </source>
</evidence>
<keyword evidence="1" id="KW-0472">Membrane</keyword>
<feature type="transmembrane region" description="Helical" evidence="1">
    <location>
        <begin position="467"/>
        <end position="488"/>
    </location>
</feature>
<keyword evidence="1" id="KW-0812">Transmembrane</keyword>
<comment type="caution">
    <text evidence="2">The sequence shown here is derived from an EMBL/GenBank/DDBJ whole genome shotgun (WGS) entry which is preliminary data.</text>
</comment>
<feature type="transmembrane region" description="Helical" evidence="1">
    <location>
        <begin position="494"/>
        <end position="512"/>
    </location>
</feature>
<name>A0A0P7AVT1_9FLAO</name>
<dbReference type="AlphaFoldDB" id="A0A0P7AVT1"/>
<feature type="transmembrane region" description="Helical" evidence="1">
    <location>
        <begin position="304"/>
        <end position="323"/>
    </location>
</feature>